<dbReference type="InterPro" id="IPR027417">
    <property type="entry name" value="P-loop_NTPase"/>
</dbReference>
<dbReference type="Gene3D" id="3.40.50.300">
    <property type="entry name" value="P-loop containing nucleotide triphosphate hydrolases"/>
    <property type="match status" value="1"/>
</dbReference>
<dbReference type="InterPro" id="IPR035421">
    <property type="entry name" value="Terminase_6C"/>
</dbReference>
<evidence type="ECO:0000259" key="2">
    <source>
        <dbReference type="Pfam" id="PF17289"/>
    </source>
</evidence>
<evidence type="ECO:0000313" key="3">
    <source>
        <dbReference type="EMBL" id="MFC3833088.1"/>
    </source>
</evidence>
<evidence type="ECO:0000313" key="4">
    <source>
        <dbReference type="Proteomes" id="UP001595803"/>
    </source>
</evidence>
<organism evidence="3 4">
    <name type="scientific">Deinococcus rufus</name>
    <dbReference type="NCBI Taxonomy" id="2136097"/>
    <lineage>
        <taxon>Bacteria</taxon>
        <taxon>Thermotogati</taxon>
        <taxon>Deinococcota</taxon>
        <taxon>Deinococci</taxon>
        <taxon>Deinococcales</taxon>
        <taxon>Deinococcaceae</taxon>
        <taxon>Deinococcus</taxon>
    </lineage>
</organism>
<proteinExistence type="predicted"/>
<gene>
    <name evidence="3" type="ORF">ACFOSB_09490</name>
</gene>
<dbReference type="Pfam" id="PF17289">
    <property type="entry name" value="Terminase_6C"/>
    <property type="match status" value="1"/>
</dbReference>
<name>A0ABV7Z7R3_9DEIO</name>
<feature type="domain" description="Terminase large subunit gp17-like C-terminal" evidence="2">
    <location>
        <begin position="319"/>
        <end position="468"/>
    </location>
</feature>
<protein>
    <recommendedName>
        <fullName evidence="2">Terminase large subunit gp17-like C-terminal domain-containing protein</fullName>
    </recommendedName>
</protein>
<sequence length="486" mass="55209">MKKELNTADQLKIIRDAGERDFEFFQRQILQIPEEFIRPHQLGWVDSFETYTKVMLLAPREHLKSSTLTAYLLWKVLYNPELRILIVTISDSLASGMLNRVKTILETNPRIKKLFGDVKGNGIWGAEGLTLKRKNVYTEPTIKAIGVGTAAVGSRCDLLICDDLTDSQKADSPAERLKLSERFFGELSSLVFAGGRTIVLGTRKSKDDLYSEILGNKSFYSIVQSAIQSHSLEELEYEYIRDANDVIVDVAIKTEAVEVLDPIRWPLQRLLLRRAETGSTLFLREYQNDISSFKGAFLKPEWLRLAEEIPPWKELNIYMGVDLAISEKQTADFTVITSIGHHRKTNRIYLLRMHRGRHDFPTTLENIQGEFNYWKDKGVRPLKITVESNAAQKATYQMLFKTSNLPVIPSHTSKGKESRMTLLAPYFENKRITLSPDFDPEGVFKTEWSAFPNARVHDDSLDAVEIALRPILSGGKSGQVVIGGIR</sequence>
<reference evidence="4" key="1">
    <citation type="journal article" date="2019" name="Int. J. Syst. Evol. Microbiol.">
        <title>The Global Catalogue of Microorganisms (GCM) 10K type strain sequencing project: providing services to taxonomists for standard genome sequencing and annotation.</title>
        <authorList>
            <consortium name="The Broad Institute Genomics Platform"/>
            <consortium name="The Broad Institute Genome Sequencing Center for Infectious Disease"/>
            <person name="Wu L."/>
            <person name="Ma J."/>
        </authorList>
    </citation>
    <scope>NUCLEOTIDE SEQUENCE [LARGE SCALE GENOMIC DNA]</scope>
    <source>
        <strain evidence="4">CCTCC AB 2017081</strain>
    </source>
</reference>
<dbReference type="RefSeq" id="WP_322472542.1">
    <property type="nucleotide sequence ID" value="NZ_JBHRZG010000010.1"/>
</dbReference>
<dbReference type="Gene3D" id="3.30.420.240">
    <property type="match status" value="1"/>
</dbReference>
<keyword evidence="4" id="KW-1185">Reference proteome</keyword>
<evidence type="ECO:0000256" key="1">
    <source>
        <dbReference type="ARBA" id="ARBA00022612"/>
    </source>
</evidence>
<accession>A0ABV7Z7R3</accession>
<comment type="caution">
    <text evidence="3">The sequence shown here is derived from an EMBL/GenBank/DDBJ whole genome shotgun (WGS) entry which is preliminary data.</text>
</comment>
<dbReference type="Proteomes" id="UP001595803">
    <property type="component" value="Unassembled WGS sequence"/>
</dbReference>
<dbReference type="EMBL" id="JBHRZG010000010">
    <property type="protein sequence ID" value="MFC3833088.1"/>
    <property type="molecule type" value="Genomic_DNA"/>
</dbReference>
<keyword evidence="1" id="KW-1188">Viral release from host cell</keyword>